<dbReference type="Pfam" id="PF02631">
    <property type="entry name" value="RecX_HTH2"/>
    <property type="match status" value="1"/>
</dbReference>
<feature type="domain" description="RecX second three-helical" evidence="6">
    <location>
        <begin position="54"/>
        <end position="92"/>
    </location>
</feature>
<evidence type="ECO:0000259" key="6">
    <source>
        <dbReference type="Pfam" id="PF02631"/>
    </source>
</evidence>
<dbReference type="HAMAP" id="MF_01114">
    <property type="entry name" value="RecX"/>
    <property type="match status" value="1"/>
</dbReference>
<organism evidence="9 10">
    <name type="scientific">Xylophilus rhododendri</name>
    <dbReference type="NCBI Taxonomy" id="2697032"/>
    <lineage>
        <taxon>Bacteria</taxon>
        <taxon>Pseudomonadati</taxon>
        <taxon>Pseudomonadota</taxon>
        <taxon>Betaproteobacteria</taxon>
        <taxon>Burkholderiales</taxon>
        <taxon>Xylophilus</taxon>
    </lineage>
</organism>
<evidence type="ECO:0000256" key="4">
    <source>
        <dbReference type="ARBA" id="ARBA00022490"/>
    </source>
</evidence>
<dbReference type="RefSeq" id="WP_160552620.1">
    <property type="nucleotide sequence ID" value="NZ_CP047650.1"/>
</dbReference>
<dbReference type="KEGG" id="xyk:GT347_13740"/>
<dbReference type="Pfam" id="PF21981">
    <property type="entry name" value="RecX_HTH3"/>
    <property type="match status" value="1"/>
</dbReference>
<reference evidence="9 10" key="1">
    <citation type="submission" date="2020-01" db="EMBL/GenBank/DDBJ databases">
        <title>Genome sequencing of strain KACC 21265.</title>
        <authorList>
            <person name="Heo J."/>
            <person name="Kim S.-J."/>
            <person name="Kim J.-S."/>
            <person name="Hong S.-B."/>
            <person name="Kwon S.-W."/>
        </authorList>
    </citation>
    <scope>NUCLEOTIDE SEQUENCE [LARGE SCALE GENOMIC DNA]</scope>
    <source>
        <strain evidence="9 10">KACC 21265</strain>
    </source>
</reference>
<evidence type="ECO:0000256" key="5">
    <source>
        <dbReference type="HAMAP-Rule" id="MF_01114"/>
    </source>
</evidence>
<dbReference type="InterPro" id="IPR053925">
    <property type="entry name" value="RecX_HTH_3rd"/>
</dbReference>
<evidence type="ECO:0000313" key="9">
    <source>
        <dbReference type="EMBL" id="QHI98954.1"/>
    </source>
</evidence>
<dbReference type="NCBIfam" id="NF001055">
    <property type="entry name" value="PRK00117.2-5"/>
    <property type="match status" value="1"/>
</dbReference>
<feature type="domain" description="RecX third three-helical" evidence="7">
    <location>
        <begin position="100"/>
        <end position="143"/>
    </location>
</feature>
<evidence type="ECO:0000259" key="7">
    <source>
        <dbReference type="Pfam" id="PF21981"/>
    </source>
</evidence>
<evidence type="ECO:0000256" key="1">
    <source>
        <dbReference type="ARBA" id="ARBA00004496"/>
    </source>
</evidence>
<dbReference type="PANTHER" id="PTHR33602">
    <property type="entry name" value="REGULATORY PROTEIN RECX FAMILY PROTEIN"/>
    <property type="match status" value="1"/>
</dbReference>
<sequence length="156" mass="17248">MAFGKISLKGRALRYLSGREHSRAELRRKLASFEEEPGQLDAVLDELAEKDFLSDARYVDSVLNRRAGRMGGARIRQELQQRGVAAEAVSEAVARLQSTEFERAREVWRRKFGQPPADAAERGRQGRFLMARGFSGDVVRRVLGSAAQDGGGDEAG</sequence>
<dbReference type="InterPro" id="IPR053924">
    <property type="entry name" value="RecX_HTH_2nd"/>
</dbReference>
<dbReference type="Pfam" id="PF21982">
    <property type="entry name" value="RecX_HTH1"/>
    <property type="match status" value="1"/>
</dbReference>
<protein>
    <recommendedName>
        <fullName evidence="3 5">Regulatory protein RecX</fullName>
    </recommendedName>
</protein>
<keyword evidence="4 5" id="KW-0963">Cytoplasm</keyword>
<dbReference type="InterPro" id="IPR036388">
    <property type="entry name" value="WH-like_DNA-bd_sf"/>
</dbReference>
<comment type="subcellular location">
    <subcellularLocation>
        <location evidence="1 5">Cytoplasm</location>
    </subcellularLocation>
</comment>
<gene>
    <name evidence="5 9" type="primary">recX</name>
    <name evidence="9" type="ORF">GT347_13740</name>
</gene>
<evidence type="ECO:0000256" key="3">
    <source>
        <dbReference type="ARBA" id="ARBA00018111"/>
    </source>
</evidence>
<name>A0A857J4R2_9BURK</name>
<dbReference type="EMBL" id="CP047650">
    <property type="protein sequence ID" value="QHI98954.1"/>
    <property type="molecule type" value="Genomic_DNA"/>
</dbReference>
<accession>A0A857J4R2</accession>
<feature type="domain" description="RecX first three-helical" evidence="8">
    <location>
        <begin position="10"/>
        <end position="47"/>
    </location>
</feature>
<dbReference type="InterPro" id="IPR003783">
    <property type="entry name" value="Regulatory_RecX"/>
</dbReference>
<evidence type="ECO:0000313" key="10">
    <source>
        <dbReference type="Proteomes" id="UP000464787"/>
    </source>
</evidence>
<proteinExistence type="inferred from homology"/>
<comment type="similarity">
    <text evidence="2 5">Belongs to the RecX family.</text>
</comment>
<dbReference type="Proteomes" id="UP000464787">
    <property type="component" value="Chromosome"/>
</dbReference>
<dbReference type="GO" id="GO:0006282">
    <property type="term" value="P:regulation of DNA repair"/>
    <property type="evidence" value="ECO:0007669"/>
    <property type="project" value="UniProtKB-UniRule"/>
</dbReference>
<dbReference type="GO" id="GO:0005737">
    <property type="term" value="C:cytoplasm"/>
    <property type="evidence" value="ECO:0007669"/>
    <property type="project" value="UniProtKB-SubCell"/>
</dbReference>
<dbReference type="Gene3D" id="1.10.10.10">
    <property type="entry name" value="Winged helix-like DNA-binding domain superfamily/Winged helix DNA-binding domain"/>
    <property type="match status" value="3"/>
</dbReference>
<evidence type="ECO:0000259" key="8">
    <source>
        <dbReference type="Pfam" id="PF21982"/>
    </source>
</evidence>
<keyword evidence="10" id="KW-1185">Reference proteome</keyword>
<evidence type="ECO:0000256" key="2">
    <source>
        <dbReference type="ARBA" id="ARBA00009695"/>
    </source>
</evidence>
<dbReference type="AlphaFoldDB" id="A0A857J4R2"/>
<comment type="function">
    <text evidence="5">Modulates RecA activity.</text>
</comment>
<dbReference type="PANTHER" id="PTHR33602:SF1">
    <property type="entry name" value="REGULATORY PROTEIN RECX FAMILY PROTEIN"/>
    <property type="match status" value="1"/>
</dbReference>
<dbReference type="InterPro" id="IPR053926">
    <property type="entry name" value="RecX_HTH_1st"/>
</dbReference>